<evidence type="ECO:0000256" key="3">
    <source>
        <dbReference type="ARBA" id="ARBA00022723"/>
    </source>
</evidence>
<evidence type="ECO:0000256" key="1">
    <source>
        <dbReference type="ARBA" id="ARBA00005165"/>
    </source>
</evidence>
<dbReference type="FunFam" id="3.20.20.70:FF:000096">
    <property type="entry name" value="Thiamine-phosphate synthase"/>
    <property type="match status" value="1"/>
</dbReference>
<evidence type="ECO:0000259" key="12">
    <source>
        <dbReference type="Pfam" id="PF02581"/>
    </source>
</evidence>
<dbReference type="GO" id="GO:0005737">
    <property type="term" value="C:cytoplasm"/>
    <property type="evidence" value="ECO:0007669"/>
    <property type="project" value="TreeGrafter"/>
</dbReference>
<accession>A0A859DPB3</accession>
<dbReference type="Pfam" id="PF02581">
    <property type="entry name" value="TMP-TENI"/>
    <property type="match status" value="1"/>
</dbReference>
<evidence type="ECO:0000256" key="11">
    <source>
        <dbReference type="RuleBase" id="RU004253"/>
    </source>
</evidence>
<evidence type="ECO:0000256" key="9">
    <source>
        <dbReference type="HAMAP-Rule" id="MF_00097"/>
    </source>
</evidence>
<dbReference type="EMBL" id="CP046051">
    <property type="protein sequence ID" value="QKN23374.1"/>
    <property type="molecule type" value="Genomic_DNA"/>
</dbReference>
<comment type="cofactor">
    <cofactor evidence="9">
        <name>Mg(2+)</name>
        <dbReference type="ChEBI" id="CHEBI:18420"/>
    </cofactor>
    <text evidence="9">Binds 1 Mg(2+) ion per subunit.</text>
</comment>
<dbReference type="EC" id="2.5.1.3" evidence="9"/>
<keyword evidence="16" id="KW-1185">Reference proteome</keyword>
<evidence type="ECO:0000256" key="8">
    <source>
        <dbReference type="ARBA" id="ARBA00047883"/>
    </source>
</evidence>
<comment type="pathway">
    <text evidence="1 9 11">Cofactor biosynthesis; thiamine diphosphate biosynthesis; thiamine phosphate from 4-amino-2-methyl-5-diphosphomethylpyrimidine and 4-methyl-5-(2-phosphoethyl)-thiazole: step 1/1.</text>
</comment>
<feature type="binding site" evidence="9">
    <location>
        <begin position="187"/>
        <end position="188"/>
    </location>
    <ligand>
        <name>2-[(2R,5Z)-2-carboxy-4-methylthiazol-5(2H)-ylidene]ethyl phosphate</name>
        <dbReference type="ChEBI" id="CHEBI:62899"/>
    </ligand>
</feature>
<feature type="binding site" evidence="9">
    <location>
        <position position="73"/>
    </location>
    <ligand>
        <name>Mg(2+)</name>
        <dbReference type="ChEBI" id="CHEBI:18420"/>
    </ligand>
</feature>
<feature type="binding site" evidence="9">
    <location>
        <begin position="137"/>
        <end position="139"/>
    </location>
    <ligand>
        <name>2-[(2R,5Z)-2-carboxy-4-methylthiazol-5(2H)-ylidene]ethyl phosphate</name>
        <dbReference type="ChEBI" id="CHEBI:62899"/>
    </ligand>
</feature>
<evidence type="ECO:0000313" key="16">
    <source>
        <dbReference type="Proteomes" id="UP000509623"/>
    </source>
</evidence>
<feature type="binding site" evidence="9">
    <location>
        <position position="92"/>
    </location>
    <ligand>
        <name>Mg(2+)</name>
        <dbReference type="ChEBI" id="CHEBI:18420"/>
    </ligand>
</feature>
<sequence length="213" mass="22685">MKCDKKTMLLYAVTDRAWVGKETLYQQVEDALKGGITCLQLREKELPAEAFYEEAVQIQKLCHQYGVPFLIDDNVEVALRCGADGVHVGQQDMAAQEVRRRVGERMILGVSAGTVEEAVCAEQAGADYLGVGAVFSTATKEDAAPVSRQTLIAICQTVHIPVVAIGGIKENNLMQLAGTGVDGVSIVSAVFGSPDITAACRKLKALSAKMVSG</sequence>
<feature type="binding site" evidence="9">
    <location>
        <position position="140"/>
    </location>
    <ligand>
        <name>4-amino-2-methyl-5-(diphosphooxymethyl)pyrimidine</name>
        <dbReference type="ChEBI" id="CHEBI:57841"/>
    </ligand>
</feature>
<feature type="binding site" evidence="9">
    <location>
        <position position="111"/>
    </location>
    <ligand>
        <name>4-amino-2-methyl-5-(diphosphooxymethyl)pyrimidine</name>
        <dbReference type="ChEBI" id="CHEBI:57841"/>
    </ligand>
</feature>
<keyword evidence="4 9" id="KW-0460">Magnesium</keyword>
<dbReference type="Gene3D" id="3.20.20.70">
    <property type="entry name" value="Aldolase class I"/>
    <property type="match status" value="1"/>
</dbReference>
<dbReference type="RefSeq" id="WP_086036471.1">
    <property type="nucleotide sequence ID" value="NZ_CP046051.1"/>
</dbReference>
<dbReference type="GO" id="GO:0009228">
    <property type="term" value="P:thiamine biosynthetic process"/>
    <property type="evidence" value="ECO:0007669"/>
    <property type="project" value="UniProtKB-KW"/>
</dbReference>
<dbReference type="KEGG" id="clf:GJQ69_02010"/>
<gene>
    <name evidence="9 13" type="primary">thiE</name>
    <name evidence="13" type="ORF">GJQ69_02010</name>
    <name evidence="14" type="ORF">GKP14_02350</name>
</gene>
<reference evidence="15 16" key="1">
    <citation type="submission" date="2019-11" db="EMBL/GenBank/DDBJ databases">
        <authorList>
            <person name="Ren C."/>
            <person name="Wang H."/>
            <person name="Xu Y."/>
        </authorList>
    </citation>
    <scope>NUCLEOTIDE SEQUENCE [LARGE SCALE GENOMIC DNA]</scope>
    <source>
        <strain evidence="16">JNU-WLY1368</strain>
        <strain evidence="13 15">LBM 19010</strain>
    </source>
</reference>
<dbReference type="NCBIfam" id="TIGR00693">
    <property type="entry name" value="thiE"/>
    <property type="match status" value="1"/>
</dbReference>
<dbReference type="GO" id="GO:0000287">
    <property type="term" value="F:magnesium ion binding"/>
    <property type="evidence" value="ECO:0007669"/>
    <property type="project" value="UniProtKB-UniRule"/>
</dbReference>
<dbReference type="PANTHER" id="PTHR20857:SF15">
    <property type="entry name" value="THIAMINE-PHOSPHATE SYNTHASE"/>
    <property type="match status" value="1"/>
</dbReference>
<reference evidence="14" key="2">
    <citation type="journal article" date="2021" name="Appl. Environ. Microbiol.">
        <title>Adaptability of a Caproate-Producing Bacterium Contributes to Its Dominance in an Anaerobic Fermentation System.</title>
        <authorList>
            <person name="Wang H."/>
            <person name="Gu Y."/>
            <person name="Zhou W."/>
            <person name="Zhao D."/>
            <person name="Qiao Z."/>
            <person name="Zheng J."/>
            <person name="Gao J."/>
            <person name="Chen X."/>
            <person name="Ren C."/>
            <person name="Xu Y."/>
        </authorList>
    </citation>
    <scope>NUCLEOTIDE SEQUENCE</scope>
    <source>
        <strain evidence="14">JNU-WLY1368</strain>
    </source>
</reference>
<keyword evidence="5 9" id="KW-0784">Thiamine biosynthesis</keyword>
<dbReference type="GO" id="GO:0004789">
    <property type="term" value="F:thiamine-phosphate diphosphorylase activity"/>
    <property type="evidence" value="ECO:0007669"/>
    <property type="project" value="UniProtKB-UniRule"/>
</dbReference>
<evidence type="ECO:0000256" key="6">
    <source>
        <dbReference type="ARBA" id="ARBA00047334"/>
    </source>
</evidence>
<dbReference type="SUPFAM" id="SSF51391">
    <property type="entry name" value="Thiamin phosphate synthase"/>
    <property type="match status" value="1"/>
</dbReference>
<evidence type="ECO:0000313" key="13">
    <source>
        <dbReference type="EMBL" id="QKN23374.1"/>
    </source>
</evidence>
<comment type="catalytic activity">
    <reaction evidence="7 9 10">
        <text>2-(2-carboxy-4-methylthiazol-5-yl)ethyl phosphate + 4-amino-2-methyl-5-(diphosphooxymethyl)pyrimidine + 2 H(+) = thiamine phosphate + CO2 + diphosphate</text>
        <dbReference type="Rhea" id="RHEA:47848"/>
        <dbReference type="ChEBI" id="CHEBI:15378"/>
        <dbReference type="ChEBI" id="CHEBI:16526"/>
        <dbReference type="ChEBI" id="CHEBI:33019"/>
        <dbReference type="ChEBI" id="CHEBI:37575"/>
        <dbReference type="ChEBI" id="CHEBI:57841"/>
        <dbReference type="ChEBI" id="CHEBI:62890"/>
        <dbReference type="EC" id="2.5.1.3"/>
    </reaction>
</comment>
<dbReference type="HAMAP" id="MF_00097">
    <property type="entry name" value="TMP_synthase"/>
    <property type="match status" value="1"/>
</dbReference>
<dbReference type="InterPro" id="IPR036206">
    <property type="entry name" value="ThiamineP_synth_sf"/>
</dbReference>
<dbReference type="InterPro" id="IPR013785">
    <property type="entry name" value="Aldolase_TIM"/>
</dbReference>
<dbReference type="AlphaFoldDB" id="A0A859DPB3"/>
<reference evidence="14" key="3">
    <citation type="journal article" date="2022" name="Int. J. Syst. Evol. Microbiol.">
        <title>Caproicibacterium lactatifermentans sp. nov., isolated from pit clay used for the production of Chinese strong aroma-type liquor.</title>
        <authorList>
            <person name="Wang H."/>
            <person name="Gu Y."/>
            <person name="Zhao D."/>
            <person name="Qiao Z."/>
            <person name="Zheng J."/>
            <person name="Gao J."/>
            <person name="Ren C."/>
            <person name="Xu Y."/>
        </authorList>
    </citation>
    <scope>NUCLEOTIDE SEQUENCE</scope>
    <source>
        <strain evidence="14">JNU-WLY1368</strain>
    </source>
</reference>
<keyword evidence="3 9" id="KW-0479">Metal-binding</keyword>
<evidence type="ECO:0000256" key="2">
    <source>
        <dbReference type="ARBA" id="ARBA00022679"/>
    </source>
</evidence>
<dbReference type="Proteomes" id="UP000509623">
    <property type="component" value="Chromosome"/>
</dbReference>
<evidence type="ECO:0000256" key="5">
    <source>
        <dbReference type="ARBA" id="ARBA00022977"/>
    </source>
</evidence>
<comment type="catalytic activity">
    <reaction evidence="8 9 10">
        <text>2-[(2R,5Z)-2-carboxy-4-methylthiazol-5(2H)-ylidene]ethyl phosphate + 4-amino-2-methyl-5-(diphosphooxymethyl)pyrimidine + 2 H(+) = thiamine phosphate + CO2 + diphosphate</text>
        <dbReference type="Rhea" id="RHEA:47844"/>
        <dbReference type="ChEBI" id="CHEBI:15378"/>
        <dbReference type="ChEBI" id="CHEBI:16526"/>
        <dbReference type="ChEBI" id="CHEBI:33019"/>
        <dbReference type="ChEBI" id="CHEBI:37575"/>
        <dbReference type="ChEBI" id="CHEBI:57841"/>
        <dbReference type="ChEBI" id="CHEBI:62899"/>
        <dbReference type="EC" id="2.5.1.3"/>
    </reaction>
</comment>
<dbReference type="UniPathway" id="UPA00060">
    <property type="reaction ID" value="UER00141"/>
</dbReference>
<keyword evidence="2 9" id="KW-0808">Transferase</keyword>
<dbReference type="InterPro" id="IPR034291">
    <property type="entry name" value="TMP_synthase"/>
</dbReference>
<proteinExistence type="inferred from homology"/>
<evidence type="ECO:0000256" key="4">
    <source>
        <dbReference type="ARBA" id="ARBA00022842"/>
    </source>
</evidence>
<evidence type="ECO:0000313" key="15">
    <source>
        <dbReference type="Proteomes" id="UP000501316"/>
    </source>
</evidence>
<feature type="binding site" evidence="9">
    <location>
        <position position="167"/>
    </location>
    <ligand>
        <name>2-[(2R,5Z)-2-carboxy-4-methylthiazol-5(2H)-ylidene]ethyl phosphate</name>
        <dbReference type="ChEBI" id="CHEBI:62899"/>
    </ligand>
</feature>
<dbReference type="PANTHER" id="PTHR20857">
    <property type="entry name" value="THIAMINE-PHOSPHATE PYROPHOSPHORYLASE"/>
    <property type="match status" value="1"/>
</dbReference>
<comment type="catalytic activity">
    <reaction evidence="6 9 10">
        <text>4-methyl-5-(2-phosphooxyethyl)-thiazole + 4-amino-2-methyl-5-(diphosphooxymethyl)pyrimidine + H(+) = thiamine phosphate + diphosphate</text>
        <dbReference type="Rhea" id="RHEA:22328"/>
        <dbReference type="ChEBI" id="CHEBI:15378"/>
        <dbReference type="ChEBI" id="CHEBI:33019"/>
        <dbReference type="ChEBI" id="CHEBI:37575"/>
        <dbReference type="ChEBI" id="CHEBI:57841"/>
        <dbReference type="ChEBI" id="CHEBI:58296"/>
        <dbReference type="EC" id="2.5.1.3"/>
    </reaction>
</comment>
<protein>
    <recommendedName>
        <fullName evidence="9">Thiamine-phosphate synthase</fullName>
        <shortName evidence="9">TP synthase</shortName>
        <shortName evidence="9">TPS</shortName>
        <ecNumber evidence="9">2.5.1.3</ecNumber>
    </recommendedName>
    <alternativeName>
        <fullName evidence="9">Thiamine-phosphate pyrophosphorylase</fullName>
        <shortName evidence="9">TMP pyrophosphorylase</shortName>
        <shortName evidence="9">TMP-PPase</shortName>
    </alternativeName>
</protein>
<feature type="binding site" evidence="9">
    <location>
        <position position="72"/>
    </location>
    <ligand>
        <name>4-amino-2-methyl-5-(diphosphooxymethyl)pyrimidine</name>
        <dbReference type="ChEBI" id="CHEBI:57841"/>
    </ligand>
</feature>
<name>A0A859DPB3_9FIRM</name>
<feature type="domain" description="Thiamine phosphate synthase/TenI" evidence="12">
    <location>
        <begin position="10"/>
        <end position="190"/>
    </location>
</feature>
<evidence type="ECO:0000256" key="7">
    <source>
        <dbReference type="ARBA" id="ARBA00047851"/>
    </source>
</evidence>
<comment type="similarity">
    <text evidence="9 10">Belongs to the thiamine-phosphate synthase family.</text>
</comment>
<dbReference type="GO" id="GO:0009229">
    <property type="term" value="P:thiamine diphosphate biosynthetic process"/>
    <property type="evidence" value="ECO:0007669"/>
    <property type="project" value="UniProtKB-UniRule"/>
</dbReference>
<dbReference type="CDD" id="cd00564">
    <property type="entry name" value="TMP_TenI"/>
    <property type="match status" value="1"/>
</dbReference>
<dbReference type="EMBL" id="CP046161">
    <property type="protein sequence ID" value="QKO29947.1"/>
    <property type="molecule type" value="Genomic_DNA"/>
</dbReference>
<organism evidence="13 15">
    <name type="scientific">Caproicibacterium lactatifermentans</name>
    <dbReference type="NCBI Taxonomy" id="2666138"/>
    <lineage>
        <taxon>Bacteria</taxon>
        <taxon>Bacillati</taxon>
        <taxon>Bacillota</taxon>
        <taxon>Clostridia</taxon>
        <taxon>Eubacteriales</taxon>
        <taxon>Oscillospiraceae</taxon>
        <taxon>Caproicibacterium</taxon>
    </lineage>
</organism>
<dbReference type="Proteomes" id="UP000501316">
    <property type="component" value="Chromosome"/>
</dbReference>
<evidence type="ECO:0000256" key="10">
    <source>
        <dbReference type="RuleBase" id="RU003826"/>
    </source>
</evidence>
<feature type="binding site" evidence="9">
    <location>
        <begin position="40"/>
        <end position="44"/>
    </location>
    <ligand>
        <name>4-amino-2-methyl-5-(diphosphooxymethyl)pyrimidine</name>
        <dbReference type="ChEBI" id="CHEBI:57841"/>
    </ligand>
</feature>
<dbReference type="InterPro" id="IPR022998">
    <property type="entry name" value="ThiamineP_synth_TenI"/>
</dbReference>
<comment type="function">
    <text evidence="9">Condenses 4-methyl-5-(beta-hydroxyethyl)thiazole monophosphate (THZ-P) and 2-methyl-4-amino-5-hydroxymethyl pyrimidine pyrophosphate (HMP-PP) to form thiamine monophosphate (TMP).</text>
</comment>
<evidence type="ECO:0000313" key="14">
    <source>
        <dbReference type="EMBL" id="QKO29947.1"/>
    </source>
</evidence>